<gene>
    <name evidence="2" type="ORF">Fot_49558</name>
</gene>
<feature type="region of interest" description="Disordered" evidence="1">
    <location>
        <begin position="1"/>
        <end position="51"/>
    </location>
</feature>
<reference evidence="3" key="1">
    <citation type="submission" date="2024-07" db="EMBL/GenBank/DDBJ databases">
        <title>Two chromosome-level genome assemblies of Korean endemic species Abeliophyllum distichum and Forsythia ovata (Oleaceae).</title>
        <authorList>
            <person name="Jang H."/>
        </authorList>
    </citation>
    <scope>NUCLEOTIDE SEQUENCE [LARGE SCALE GENOMIC DNA]</scope>
</reference>
<proteinExistence type="predicted"/>
<dbReference type="AlphaFoldDB" id="A0ABD1QC84"/>
<evidence type="ECO:0000313" key="2">
    <source>
        <dbReference type="EMBL" id="KAL2473822.1"/>
    </source>
</evidence>
<sequence>MDESWRMRMGMPTAETETTVKPNLPRRRSTEETSHSRKPISDDTLLDPEDFNDVFGGPPRTILSHQFSGCTEFSRSFSSTGFFYEDIFRRPEKVGSVSGRSGRSLPEFRIPASRGGQQRRSDHNHNQYGVHLGFYNDIFGWNDEKVVRPAVCVDGDNDVSFFASKLRPINVGSRWTSTRKVPEHYQRQKSVPIFAGNQSMCSTENDYNENFRSSPFGFYRKNSSPETLEPISNISIRVSTEDTELNSPSSVVSSVCEEPKDKANDVFHQHETDQEEDEDTRSYVIEINFDHREGTCEAIGVDEAIAWAKEKFQTHCSENNSSTQDQVKEPSAEEILDEHRLEEEQIDGHGSTKGPPVEMEAQLVDENIRLWSSGKEADIRFYGLTVVGFAIPISNLIKSCQVKKAYQRAQVMSTSGQAAAKGSHDPTKIRSREGIFSSSGCLGCIHLPRCTVVEELLMIMAGSYSKLYSTV</sequence>
<name>A0ABD1QC84_9LAMI</name>
<protein>
    <submittedName>
        <fullName evidence="2">Chaperone DnaJ-domain superfamily protein</fullName>
    </submittedName>
</protein>
<organism evidence="2 3">
    <name type="scientific">Forsythia ovata</name>
    <dbReference type="NCBI Taxonomy" id="205694"/>
    <lineage>
        <taxon>Eukaryota</taxon>
        <taxon>Viridiplantae</taxon>
        <taxon>Streptophyta</taxon>
        <taxon>Embryophyta</taxon>
        <taxon>Tracheophyta</taxon>
        <taxon>Spermatophyta</taxon>
        <taxon>Magnoliopsida</taxon>
        <taxon>eudicotyledons</taxon>
        <taxon>Gunneridae</taxon>
        <taxon>Pentapetalae</taxon>
        <taxon>asterids</taxon>
        <taxon>lamiids</taxon>
        <taxon>Lamiales</taxon>
        <taxon>Oleaceae</taxon>
        <taxon>Forsythieae</taxon>
        <taxon>Forsythia</taxon>
    </lineage>
</organism>
<evidence type="ECO:0000313" key="3">
    <source>
        <dbReference type="Proteomes" id="UP001604277"/>
    </source>
</evidence>
<keyword evidence="3" id="KW-1185">Reference proteome</keyword>
<feature type="compositionally biased region" description="Basic and acidic residues" evidence="1">
    <location>
        <begin position="28"/>
        <end position="41"/>
    </location>
</feature>
<accession>A0ABD1QC84</accession>
<feature type="region of interest" description="Disordered" evidence="1">
    <location>
        <begin position="95"/>
        <end position="125"/>
    </location>
</feature>
<dbReference type="EMBL" id="JBFOLJ010000015">
    <property type="protein sequence ID" value="KAL2473822.1"/>
    <property type="molecule type" value="Genomic_DNA"/>
</dbReference>
<feature type="compositionally biased region" description="Low complexity" evidence="1">
    <location>
        <begin position="95"/>
        <end position="104"/>
    </location>
</feature>
<comment type="caution">
    <text evidence="2">The sequence shown here is derived from an EMBL/GenBank/DDBJ whole genome shotgun (WGS) entry which is preliminary data.</text>
</comment>
<evidence type="ECO:0000256" key="1">
    <source>
        <dbReference type="SAM" id="MobiDB-lite"/>
    </source>
</evidence>
<dbReference type="Proteomes" id="UP001604277">
    <property type="component" value="Unassembled WGS sequence"/>
</dbReference>